<dbReference type="InterPro" id="IPR027546">
    <property type="entry name" value="Sirtuin_class_III"/>
</dbReference>
<name>A0A3B0RNF1_9ZZZZ</name>
<dbReference type="GO" id="GO:0036054">
    <property type="term" value="F:protein-malonyllysine demalonylase activity"/>
    <property type="evidence" value="ECO:0007669"/>
    <property type="project" value="InterPro"/>
</dbReference>
<dbReference type="InterPro" id="IPR026591">
    <property type="entry name" value="Sirtuin_cat_small_dom_sf"/>
</dbReference>
<protein>
    <submittedName>
        <fullName evidence="4">NAD-dependent protein deacetylase of SIR2 family</fullName>
    </submittedName>
</protein>
<keyword evidence="2" id="KW-0520">NAD</keyword>
<dbReference type="GO" id="GO:0070403">
    <property type="term" value="F:NAD+ binding"/>
    <property type="evidence" value="ECO:0007669"/>
    <property type="project" value="InterPro"/>
</dbReference>
<dbReference type="GO" id="GO:0017136">
    <property type="term" value="F:histone deacetylase activity, NAD-dependent"/>
    <property type="evidence" value="ECO:0007669"/>
    <property type="project" value="TreeGrafter"/>
</dbReference>
<reference evidence="4" key="1">
    <citation type="submission" date="2018-06" db="EMBL/GenBank/DDBJ databases">
        <authorList>
            <person name="Zhirakovskaya E."/>
        </authorList>
    </citation>
    <scope>NUCLEOTIDE SEQUENCE</scope>
</reference>
<evidence type="ECO:0000259" key="3">
    <source>
        <dbReference type="PROSITE" id="PS50305"/>
    </source>
</evidence>
<dbReference type="CDD" id="cd01412">
    <property type="entry name" value="SIRT5_Af1_CobB"/>
    <property type="match status" value="1"/>
</dbReference>
<dbReference type="Pfam" id="PF02146">
    <property type="entry name" value="SIR2"/>
    <property type="match status" value="1"/>
</dbReference>
<dbReference type="Gene3D" id="3.40.50.1220">
    <property type="entry name" value="TPP-binding domain"/>
    <property type="match status" value="1"/>
</dbReference>
<dbReference type="InterPro" id="IPR050134">
    <property type="entry name" value="NAD-dep_sirtuin_deacylases"/>
</dbReference>
<evidence type="ECO:0000256" key="1">
    <source>
        <dbReference type="ARBA" id="ARBA00022679"/>
    </source>
</evidence>
<dbReference type="PANTHER" id="PTHR11085">
    <property type="entry name" value="NAD-DEPENDENT PROTEIN DEACYLASE SIRTUIN-5, MITOCHONDRIAL-RELATED"/>
    <property type="match status" value="1"/>
</dbReference>
<accession>A0A3B0RNF1</accession>
<dbReference type="HAMAP" id="MF_01121">
    <property type="entry name" value="Sirtuin_ClassIII"/>
    <property type="match status" value="1"/>
</dbReference>
<sequence>MADYENIVILTGAGISAESGLDTFRDKGGIWEKYDLMELATPEAFGRNPDLVHEFYNARRQQVKEVTANKAHHALVQLERHHPGKVTLITQNVDPLHEEAGSKNLLHMHGELNKARCTYCGAVHIWRDDLSQADICPSCGQTGNLRPHIVWFGEIPFHMPEIEDCLKECDLFISIGTSGSVYPAAGFALTARTAGAETVELNLEPSDGENLFTTKHYGKATKVVPEYISILLRGGIEESGQDI</sequence>
<dbReference type="PROSITE" id="PS50305">
    <property type="entry name" value="SIRTUIN"/>
    <property type="match status" value="1"/>
</dbReference>
<organism evidence="4">
    <name type="scientific">hydrothermal vent metagenome</name>
    <dbReference type="NCBI Taxonomy" id="652676"/>
    <lineage>
        <taxon>unclassified sequences</taxon>
        <taxon>metagenomes</taxon>
        <taxon>ecological metagenomes</taxon>
    </lineage>
</organism>
<keyword evidence="1" id="KW-0808">Transferase</keyword>
<dbReference type="PANTHER" id="PTHR11085:SF4">
    <property type="entry name" value="NAD-DEPENDENT PROTEIN DEACYLASE"/>
    <property type="match status" value="1"/>
</dbReference>
<dbReference type="InterPro" id="IPR029035">
    <property type="entry name" value="DHS-like_NAD/FAD-binding_dom"/>
</dbReference>
<dbReference type="AlphaFoldDB" id="A0A3B0RNF1"/>
<dbReference type="Gene3D" id="3.30.1600.10">
    <property type="entry name" value="SIR2/SIRT2 'Small Domain"/>
    <property type="match status" value="1"/>
</dbReference>
<dbReference type="SUPFAM" id="SSF52467">
    <property type="entry name" value="DHS-like NAD/FAD-binding domain"/>
    <property type="match status" value="1"/>
</dbReference>
<dbReference type="InterPro" id="IPR003000">
    <property type="entry name" value="Sirtuin"/>
</dbReference>
<dbReference type="EMBL" id="UOEJ01000043">
    <property type="protein sequence ID" value="VAV93222.1"/>
    <property type="molecule type" value="Genomic_DNA"/>
</dbReference>
<gene>
    <name evidence="4" type="ORF">MNBD_ALPHA01-1592</name>
</gene>
<evidence type="ECO:0000256" key="2">
    <source>
        <dbReference type="ARBA" id="ARBA00023027"/>
    </source>
</evidence>
<dbReference type="InterPro" id="IPR026590">
    <property type="entry name" value="Ssirtuin_cat_dom"/>
</dbReference>
<proteinExistence type="inferred from homology"/>
<dbReference type="GO" id="GO:0036055">
    <property type="term" value="F:protein-succinyllysine desuccinylase activity"/>
    <property type="evidence" value="ECO:0007669"/>
    <property type="project" value="InterPro"/>
</dbReference>
<feature type="domain" description="Deacetylase sirtuin-type" evidence="3">
    <location>
        <begin position="1"/>
        <end position="242"/>
    </location>
</feature>
<evidence type="ECO:0000313" key="4">
    <source>
        <dbReference type="EMBL" id="VAV93222.1"/>
    </source>
</evidence>